<dbReference type="STRING" id="395019.BMULJ_05924"/>
<proteinExistence type="predicted"/>
<evidence type="ECO:0000313" key="3">
    <source>
        <dbReference type="Proteomes" id="UP000008815"/>
    </source>
</evidence>
<dbReference type="KEGG" id="bmj:BMULJ_05924"/>
<keyword evidence="1" id="KW-0812">Transmembrane</keyword>
<protein>
    <submittedName>
        <fullName evidence="2">Uncharacterized protein</fullName>
    </submittedName>
</protein>
<dbReference type="HOGENOM" id="CLU_206380_0_0_4"/>
<keyword evidence="3" id="KW-1185">Reference proteome</keyword>
<sequence>MSQRTRRPTPNNTEKNMLELIGWIRNGELIHKLASPYFWLAMAATAIAAEYCVAAWQTYMVNAKEDQ</sequence>
<keyword evidence="1" id="KW-1133">Transmembrane helix</keyword>
<accession>A0A0H3KZ53</accession>
<keyword evidence="1" id="KW-0472">Membrane</keyword>
<reference evidence="2 3" key="1">
    <citation type="submission" date="2007-04" db="EMBL/GenBank/DDBJ databases">
        <title>Complete genome sequence of Burkholderia multivorans ATCC 17616.</title>
        <authorList>
            <person name="Ohtsubo Y."/>
            <person name="Yamashita A."/>
            <person name="Kurokawa K."/>
            <person name="Takami H."/>
            <person name="Yuhara S."/>
            <person name="Nishiyama E."/>
            <person name="Endo R."/>
            <person name="Miyazaki R."/>
            <person name="Ono A."/>
            <person name="Yano K."/>
            <person name="Ito M."/>
            <person name="Sota M."/>
            <person name="Yuji N."/>
            <person name="Hattori M."/>
            <person name="Tsuda M."/>
        </authorList>
    </citation>
    <scope>NUCLEOTIDE SEQUENCE [LARGE SCALE GENOMIC DNA]</scope>
    <source>
        <strain evidence="3">ATCC 17616 / 249</strain>
    </source>
</reference>
<evidence type="ECO:0000313" key="2">
    <source>
        <dbReference type="EMBL" id="BAG47730.1"/>
    </source>
</evidence>
<dbReference type="Proteomes" id="UP000008815">
    <property type="component" value="Chromosome 3"/>
</dbReference>
<name>A0A0H3KZ53_BURM1</name>
<organism evidence="2 3">
    <name type="scientific">Burkholderia multivorans (strain ATCC 17616 / 249)</name>
    <dbReference type="NCBI Taxonomy" id="395019"/>
    <lineage>
        <taxon>Bacteria</taxon>
        <taxon>Pseudomonadati</taxon>
        <taxon>Pseudomonadota</taxon>
        <taxon>Betaproteobacteria</taxon>
        <taxon>Burkholderiales</taxon>
        <taxon>Burkholderiaceae</taxon>
        <taxon>Burkholderia</taxon>
        <taxon>Burkholderia cepacia complex</taxon>
    </lineage>
</organism>
<dbReference type="EMBL" id="AP009387">
    <property type="protein sequence ID" value="BAG47730.1"/>
    <property type="molecule type" value="Genomic_DNA"/>
</dbReference>
<gene>
    <name evidence="2" type="ordered locus">BMULJ_05924</name>
</gene>
<evidence type="ECO:0000256" key="1">
    <source>
        <dbReference type="SAM" id="Phobius"/>
    </source>
</evidence>
<feature type="transmembrane region" description="Helical" evidence="1">
    <location>
        <begin position="37"/>
        <end position="59"/>
    </location>
</feature>
<dbReference type="AlphaFoldDB" id="A0A0H3KZ53"/>